<geneLocation type="plastid" evidence="4"/>
<dbReference type="GO" id="GO:0006412">
    <property type="term" value="P:translation"/>
    <property type="evidence" value="ECO:0007669"/>
    <property type="project" value="InterPro"/>
</dbReference>
<organism evidence="4">
    <name type="scientific">Callithamnion tetricum</name>
    <dbReference type="NCBI Taxonomy" id="193179"/>
    <lineage>
        <taxon>Eukaryota</taxon>
        <taxon>Rhodophyta</taxon>
        <taxon>Florideophyceae</taxon>
        <taxon>Rhodymeniophycidae</taxon>
        <taxon>Ceramiales</taxon>
        <taxon>Callithamniaceae</taxon>
        <taxon>Callithamnion</taxon>
    </lineage>
</organism>
<evidence type="ECO:0000313" key="4">
    <source>
        <dbReference type="EMBL" id="QCI05065.1"/>
    </source>
</evidence>
<dbReference type="InterPro" id="IPR036049">
    <property type="entry name" value="Ribosomal_uL29_sf"/>
</dbReference>
<dbReference type="GO" id="GO:1990904">
    <property type="term" value="C:ribonucleoprotein complex"/>
    <property type="evidence" value="ECO:0007669"/>
    <property type="project" value="UniProtKB-KW"/>
</dbReference>
<keyword evidence="2 4" id="KW-0689">Ribosomal protein</keyword>
<comment type="similarity">
    <text evidence="1">Belongs to the universal ribosomal protein uL29 family.</text>
</comment>
<sequence length="70" mass="8057">MSLSTTKNLHSLNIKTIQDAIIKTKKEIIELNIKKATKQNIKSHILKLKQHELAQLLTIETIKLKQKNVN</sequence>
<evidence type="ECO:0000256" key="1">
    <source>
        <dbReference type="ARBA" id="ARBA00009254"/>
    </source>
</evidence>
<evidence type="ECO:0000256" key="3">
    <source>
        <dbReference type="ARBA" id="ARBA00023274"/>
    </source>
</evidence>
<reference evidence="4" key="2">
    <citation type="submission" date="2019-04" db="EMBL/GenBank/DDBJ databases">
        <authorList>
            <person name="Pasella M."/>
        </authorList>
    </citation>
    <scope>NUCLEOTIDE SEQUENCE</scope>
    <source>
        <strain evidence="4">PD2927</strain>
    </source>
</reference>
<name>A0A4D6WU28_9FLOR</name>
<dbReference type="InterPro" id="IPR001854">
    <property type="entry name" value="Ribosomal_uL29"/>
</dbReference>
<dbReference type="HAMAP" id="MF_00374">
    <property type="entry name" value="Ribosomal_uL29"/>
    <property type="match status" value="1"/>
</dbReference>
<proteinExistence type="inferred from homology"/>
<protein>
    <submittedName>
        <fullName evidence="4">Ribosomal protein L29</fullName>
    </submittedName>
</protein>
<keyword evidence="3" id="KW-0687">Ribonucleoprotein</keyword>
<gene>
    <name evidence="4" type="primary">rpl29</name>
</gene>
<reference evidence="4" key="1">
    <citation type="journal article" date="2019" name="Mol. Phylogenet. Evol.">
        <title>Morphological evolution and classification of the red algal order Ceramiales inferred using plastid phylogenomics.</title>
        <authorList>
            <person name="Diaz-Tapia P."/>
            <person name="Pasella M.M."/>
            <person name="Verbruggen H."/>
            <person name="Maggs C.A."/>
        </authorList>
    </citation>
    <scope>NUCLEOTIDE SEQUENCE</scope>
    <source>
        <strain evidence="4">PD2927</strain>
    </source>
</reference>
<dbReference type="GO" id="GO:0003735">
    <property type="term" value="F:structural constituent of ribosome"/>
    <property type="evidence" value="ECO:0007669"/>
    <property type="project" value="InterPro"/>
</dbReference>
<accession>A0A4D6WU28</accession>
<dbReference type="EMBL" id="MK814616">
    <property type="protein sequence ID" value="QCI05065.1"/>
    <property type="molecule type" value="Genomic_DNA"/>
</dbReference>
<dbReference type="SUPFAM" id="SSF46561">
    <property type="entry name" value="Ribosomal protein L29 (L29p)"/>
    <property type="match status" value="1"/>
</dbReference>
<evidence type="ECO:0000256" key="2">
    <source>
        <dbReference type="ARBA" id="ARBA00022980"/>
    </source>
</evidence>
<keyword evidence="4" id="KW-0934">Plastid</keyword>
<dbReference type="AlphaFoldDB" id="A0A4D6WU28"/>
<dbReference type="GO" id="GO:0005840">
    <property type="term" value="C:ribosome"/>
    <property type="evidence" value="ECO:0007669"/>
    <property type="project" value="UniProtKB-KW"/>
</dbReference>